<accession>A0A1I5ZB53</accession>
<dbReference type="GeneID" id="93710551"/>
<proteinExistence type="predicted"/>
<dbReference type="Gene3D" id="3.40.50.720">
    <property type="entry name" value="NAD(P)-binding Rossmann-like Domain"/>
    <property type="match status" value="1"/>
</dbReference>
<dbReference type="RefSeq" id="WP_061804416.1">
    <property type="nucleotide sequence ID" value="NZ_FOXX01000004.1"/>
</dbReference>
<dbReference type="PANTHER" id="PTHR13812">
    <property type="entry name" value="KETIMINE REDUCTASE MU-CRYSTALLIN"/>
    <property type="match status" value="1"/>
</dbReference>
<sequence length="318" mass="35097">MNEVLILNQEEVKEILHLEKAIELVEECYTEFNENKSVIYPAVREIVDEHEGIFGIKSSYLIGDKMIGLKAGGFWKNNMARKQKMNHQSTMVLFNAETGEPTCLLDANHITITRTAAAGAVAAKHLAKKDSQTVAIIGSGVQAKVQLSGLLHQFSIKKVYVYSRATEAAEQWVTELINQGISAENAQEAVVNADIVVTTTPSYTPIVKTSWLKQGAHVNAIGSDTKGKNEVQMDKSIDKVVCDLWEQSSIMGELQHGFAKEFLYAEIGEITGLVKKGRETDEEITMFDSTGISVQDMKVAAYVYKKAKKEGIGQIIKL</sequence>
<dbReference type="PIRSF" id="PIRSF001439">
    <property type="entry name" value="CryM"/>
    <property type="match status" value="1"/>
</dbReference>
<dbReference type="EMBL" id="FOXX01000004">
    <property type="protein sequence ID" value="SFQ53709.1"/>
    <property type="molecule type" value="Genomic_DNA"/>
</dbReference>
<dbReference type="InterPro" id="IPR023401">
    <property type="entry name" value="ODC_N"/>
</dbReference>
<organism evidence="1 2">
    <name type="scientific">Priestia endophytica DSM 13796</name>
    <dbReference type="NCBI Taxonomy" id="1121089"/>
    <lineage>
        <taxon>Bacteria</taxon>
        <taxon>Bacillati</taxon>
        <taxon>Bacillota</taxon>
        <taxon>Bacilli</taxon>
        <taxon>Bacillales</taxon>
        <taxon>Bacillaceae</taxon>
        <taxon>Priestia</taxon>
    </lineage>
</organism>
<evidence type="ECO:0000313" key="1">
    <source>
        <dbReference type="EMBL" id="SFQ53709.1"/>
    </source>
</evidence>
<dbReference type="Pfam" id="PF02423">
    <property type="entry name" value="OCD_Mu_crystall"/>
    <property type="match status" value="1"/>
</dbReference>
<dbReference type="PANTHER" id="PTHR13812:SF19">
    <property type="entry name" value="KETIMINE REDUCTASE MU-CRYSTALLIN"/>
    <property type="match status" value="1"/>
</dbReference>
<keyword evidence="2" id="KW-1185">Reference proteome</keyword>
<reference evidence="1 2" key="1">
    <citation type="submission" date="2016-10" db="EMBL/GenBank/DDBJ databases">
        <authorList>
            <person name="Varghese N."/>
            <person name="Submissions S."/>
        </authorList>
    </citation>
    <scope>NUCLEOTIDE SEQUENCE [LARGE SCALE GENOMIC DNA]</scope>
    <source>
        <strain evidence="1 2">DSM 13796</strain>
    </source>
</reference>
<dbReference type="Proteomes" id="UP000182762">
    <property type="component" value="Unassembled WGS sequence"/>
</dbReference>
<comment type="caution">
    <text evidence="1">The sequence shown here is derived from an EMBL/GenBank/DDBJ whole genome shotgun (WGS) entry which is preliminary data.</text>
</comment>
<dbReference type="Gene3D" id="3.30.1780.10">
    <property type="entry name" value="ornithine cyclodeaminase, domain 1"/>
    <property type="match status" value="1"/>
</dbReference>
<dbReference type="SUPFAM" id="SSF51735">
    <property type="entry name" value="NAD(P)-binding Rossmann-fold domains"/>
    <property type="match status" value="1"/>
</dbReference>
<gene>
    <name evidence="1" type="ORF">SAMN02745910_01865</name>
</gene>
<name>A0A1I5ZB53_9BACI</name>
<evidence type="ECO:0000313" key="2">
    <source>
        <dbReference type="Proteomes" id="UP000182762"/>
    </source>
</evidence>
<protein>
    <submittedName>
        <fullName evidence="1">Ornithine cyclodeaminase</fullName>
    </submittedName>
</protein>
<dbReference type="InterPro" id="IPR036291">
    <property type="entry name" value="NAD(P)-bd_dom_sf"/>
</dbReference>
<dbReference type="InterPro" id="IPR003462">
    <property type="entry name" value="ODC_Mu_crystall"/>
</dbReference>